<evidence type="ECO:0000313" key="2">
    <source>
        <dbReference type="Proteomes" id="UP000040576"/>
    </source>
</evidence>
<dbReference type="InterPro" id="IPR010461">
    <property type="entry name" value="ComK"/>
</dbReference>
<reference evidence="1 2" key="1">
    <citation type="submission" date="2014-07" db="EMBL/GenBank/DDBJ databases">
        <authorList>
            <person name="Wibberg Daniel"/>
        </authorList>
    </citation>
    <scope>NUCLEOTIDE SEQUENCE [LARGE SCALE GENOMIC DNA]</scope>
</reference>
<accession>A0A090IYU1</accession>
<keyword evidence="2" id="KW-1185">Reference proteome</keyword>
<dbReference type="RefSeq" id="WP_034772787.1">
    <property type="nucleotide sequence ID" value="NZ_CCRF01000090.1"/>
</dbReference>
<proteinExistence type="predicted"/>
<dbReference type="GO" id="GO:0030420">
    <property type="term" value="P:establishment of competence for transformation"/>
    <property type="evidence" value="ECO:0007669"/>
    <property type="project" value="InterPro"/>
</dbReference>
<gene>
    <name evidence="1" type="ORF">BT1A1_3081</name>
</gene>
<dbReference type="Pfam" id="PF06338">
    <property type="entry name" value="ComK"/>
    <property type="match status" value="1"/>
</dbReference>
<evidence type="ECO:0000313" key="1">
    <source>
        <dbReference type="EMBL" id="CEE02867.1"/>
    </source>
</evidence>
<dbReference type="Proteomes" id="UP000040576">
    <property type="component" value="Unassembled WGS sequence"/>
</dbReference>
<dbReference type="AlphaFoldDB" id="A0A090IYU1"/>
<sequence>MLKEDYLINGDTCAILSDFDNYGNEYSMVIEGEQKFLVMKPPNKIVEDSYIFRGFDLNGARNGARFILKEKKNVPVVYSLEPGIILIPCKTLDQRGKIWLINSQICDIKPLNDELTTVHLFGGHSLTVKLKCKTLQKKRSQCSFLLLTVLERINIDNMRFYL</sequence>
<dbReference type="EMBL" id="CCRF01000090">
    <property type="protein sequence ID" value="CEE02867.1"/>
    <property type="molecule type" value="Genomic_DNA"/>
</dbReference>
<protein>
    <submittedName>
        <fullName evidence="1">Uncharacterized protein</fullName>
    </submittedName>
</protein>
<dbReference type="GeneID" id="92962475"/>
<organism evidence="1 2">
    <name type="scientific">Caldibacillus thermoamylovorans</name>
    <dbReference type="NCBI Taxonomy" id="35841"/>
    <lineage>
        <taxon>Bacteria</taxon>
        <taxon>Bacillati</taxon>
        <taxon>Bacillota</taxon>
        <taxon>Bacilli</taxon>
        <taxon>Bacillales</taxon>
        <taxon>Bacillaceae</taxon>
        <taxon>Caldibacillus</taxon>
    </lineage>
</organism>
<name>A0A090IYU1_9BACI</name>